<dbReference type="GO" id="GO:0006817">
    <property type="term" value="P:phosphate ion transport"/>
    <property type="evidence" value="ECO:0007669"/>
    <property type="project" value="TreeGrafter"/>
</dbReference>
<dbReference type="AlphaFoldDB" id="A0AAI9UR73"/>
<feature type="domain" description="SPX" evidence="9">
    <location>
        <begin position="87"/>
        <end position="525"/>
    </location>
</feature>
<feature type="transmembrane region" description="Helical" evidence="7">
    <location>
        <begin position="618"/>
        <end position="644"/>
    </location>
</feature>
<evidence type="ECO:0000256" key="3">
    <source>
        <dbReference type="ARBA" id="ARBA00022692"/>
    </source>
</evidence>
<gene>
    <name evidence="10" type="ORF">CCUS01_01470</name>
</gene>
<feature type="region of interest" description="Disordered" evidence="6">
    <location>
        <begin position="1053"/>
        <end position="1123"/>
    </location>
</feature>
<dbReference type="GO" id="GO:0005886">
    <property type="term" value="C:plasma membrane"/>
    <property type="evidence" value="ECO:0007669"/>
    <property type="project" value="TreeGrafter"/>
</dbReference>
<evidence type="ECO:0000313" key="11">
    <source>
        <dbReference type="Proteomes" id="UP001239213"/>
    </source>
</evidence>
<dbReference type="EMBL" id="MPDP01000271">
    <property type="protein sequence ID" value="KAK1461880.1"/>
    <property type="molecule type" value="Genomic_DNA"/>
</dbReference>
<evidence type="ECO:0000256" key="2">
    <source>
        <dbReference type="ARBA" id="ARBA00009665"/>
    </source>
</evidence>
<feature type="domain" description="EXS" evidence="8">
    <location>
        <begin position="777"/>
        <end position="971"/>
    </location>
</feature>
<keyword evidence="4 7" id="KW-1133">Transmembrane helix</keyword>
<organism evidence="10 11">
    <name type="scientific">Colletotrichum cuscutae</name>
    <dbReference type="NCBI Taxonomy" id="1209917"/>
    <lineage>
        <taxon>Eukaryota</taxon>
        <taxon>Fungi</taxon>
        <taxon>Dikarya</taxon>
        <taxon>Ascomycota</taxon>
        <taxon>Pezizomycotina</taxon>
        <taxon>Sordariomycetes</taxon>
        <taxon>Hypocreomycetidae</taxon>
        <taxon>Glomerellales</taxon>
        <taxon>Glomerellaceae</taxon>
        <taxon>Colletotrichum</taxon>
        <taxon>Colletotrichum acutatum species complex</taxon>
    </lineage>
</organism>
<feature type="transmembrane region" description="Helical" evidence="7">
    <location>
        <begin position="585"/>
        <end position="606"/>
    </location>
</feature>
<feature type="compositionally biased region" description="Acidic residues" evidence="6">
    <location>
        <begin position="1077"/>
        <end position="1091"/>
    </location>
</feature>
<feature type="compositionally biased region" description="Basic and acidic residues" evidence="6">
    <location>
        <begin position="976"/>
        <end position="985"/>
    </location>
</feature>
<feature type="region of interest" description="Disordered" evidence="6">
    <location>
        <begin position="436"/>
        <end position="463"/>
    </location>
</feature>
<evidence type="ECO:0000259" key="9">
    <source>
        <dbReference type="PROSITE" id="PS51382"/>
    </source>
</evidence>
<feature type="compositionally biased region" description="Basic and acidic residues" evidence="6">
    <location>
        <begin position="1053"/>
        <end position="1063"/>
    </location>
</feature>
<dbReference type="Pfam" id="PF03124">
    <property type="entry name" value="EXS"/>
    <property type="match status" value="1"/>
</dbReference>
<comment type="caution">
    <text evidence="10">The sequence shown here is derived from an EMBL/GenBank/DDBJ whole genome shotgun (WGS) entry which is preliminary data.</text>
</comment>
<keyword evidence="11" id="KW-1185">Reference proteome</keyword>
<evidence type="ECO:0000256" key="7">
    <source>
        <dbReference type="SAM" id="Phobius"/>
    </source>
</evidence>
<dbReference type="InterPro" id="IPR004331">
    <property type="entry name" value="SPX_dom"/>
</dbReference>
<proteinExistence type="inferred from homology"/>
<feature type="compositionally biased region" description="Low complexity" evidence="6">
    <location>
        <begin position="989"/>
        <end position="1018"/>
    </location>
</feature>
<accession>A0AAI9UR73</accession>
<dbReference type="PANTHER" id="PTHR10783:SF103">
    <property type="entry name" value="SOLUTE CARRIER FAMILY 53 MEMBER 1"/>
    <property type="match status" value="1"/>
</dbReference>
<feature type="region of interest" description="Disordered" evidence="6">
    <location>
        <begin position="29"/>
        <end position="73"/>
    </location>
</feature>
<dbReference type="InterPro" id="IPR004342">
    <property type="entry name" value="EXS_C"/>
</dbReference>
<comment type="subcellular location">
    <subcellularLocation>
        <location evidence="1">Membrane</location>
        <topology evidence="1">Multi-pass membrane protein</topology>
    </subcellularLocation>
</comment>
<reference evidence="10" key="1">
    <citation type="submission" date="2016-11" db="EMBL/GenBank/DDBJ databases">
        <title>The genome sequence of Colletotrichum cuscutae.</title>
        <authorList>
            <person name="Baroncelli R."/>
        </authorList>
    </citation>
    <scope>NUCLEOTIDE SEQUENCE</scope>
    <source>
        <strain evidence="10">IMI 304802</strain>
    </source>
</reference>
<dbReference type="CDD" id="cd14475">
    <property type="entry name" value="SPX_SYG1_like"/>
    <property type="match status" value="1"/>
</dbReference>
<comment type="similarity">
    <text evidence="2">Belongs to the SYG1 (TC 2.A.94) family.</text>
</comment>
<feature type="compositionally biased region" description="Basic and acidic residues" evidence="6">
    <location>
        <begin position="453"/>
        <end position="463"/>
    </location>
</feature>
<dbReference type="GO" id="GO:0016036">
    <property type="term" value="P:cellular response to phosphate starvation"/>
    <property type="evidence" value="ECO:0007669"/>
    <property type="project" value="TreeGrafter"/>
</dbReference>
<evidence type="ECO:0000256" key="4">
    <source>
        <dbReference type="ARBA" id="ARBA00022989"/>
    </source>
</evidence>
<dbReference type="PROSITE" id="PS51382">
    <property type="entry name" value="SPX"/>
    <property type="match status" value="1"/>
</dbReference>
<dbReference type="GO" id="GO:0000822">
    <property type="term" value="F:inositol hexakisphosphate binding"/>
    <property type="evidence" value="ECO:0007669"/>
    <property type="project" value="TreeGrafter"/>
</dbReference>
<evidence type="ECO:0000256" key="5">
    <source>
        <dbReference type="ARBA" id="ARBA00023136"/>
    </source>
</evidence>
<protein>
    <submittedName>
        <fullName evidence="10">EXS family protein</fullName>
    </submittedName>
</protein>
<sequence>MRVEGTEHQTKEKAGGNWQLQALKSDATKSLAAQKLQANASSKRAPRREEKTRLKQNTLNSPIPVDKNKGRPENEAAALRNGRHYVMKFAKELEQDLVPEWRIKYLNYKAGKKYVKAVSRAINRANGSPQNNASKSENRIAANFFHSHSPFNTQKHGHSRGGNADERTSLRHSPAPVGSARQKPATPARAIPVSTSHERQGLNNGSTDLQYGSFVHTPPNHDTGAPLDRKATFELPGPAMRVPSHQSDASPQPASAQDDQPTRQALQRSASMIADAPRSSGPPPTEHENTPSSLRLPHSATIGSAYNASPRGGLRRLFSNASPLNRSGTNPEYGLQGLAIDLVRQKEKEFFDFLDSELEKVEAFYKLKEDQAGERLSLLKDQLHEMRNRRTQELHVQKQQAEIDFLNGGHGVSDGPQKGPLGWIDPVKSKIFRPGPNSKALSKMAQTPVMRPKGGDAGRDYIRRPHEHDVPYRTAKRKLKLALQEFYRGLELLKSYALLNRTAFRKLNKKYDKAVNARPQYRYMNEKVSKSWFVNSDAVDGHIKAVEDLYARYFERGNHKLAAGKLRSLSRRPGDESGSAFRCGILLGTGLVFAIQGAVFGGQLLFDKDPEVRSRTSYLLQIYGGYFLMLLLFCMFCLNCAIWTRNKINYPFIFEFDTRHNLDWRQLAEFPSLFTFIFGVFIWLNFSEYGTNEVYEYYPVVLIAISVFIIFLPAPIFMARSRRWFAYAHWRLLLAGLYPVEFRDFFLGDIYCSLTYAMCNVELFFCIYANAWENPAQCNSSHSRLLGFLGALPPIWRFLQCLRRYKDTRNIFPHLVNGGKYTMSIMAAVSLSMYRINNTHGHLAMFITFSSINAIYTSIWDLFMDFSLLQPQSRHWLLRDITALKKRWPYYFIMVIDPILRFAWIFYAIFTHDTQHSTIVSFLVAMAEVSRRGMWTLFRVENEHCANVAQYKASRDVPLPYRIEPLVAPRSSIESDAGKDGKVPEETTSEAAVAPAASTGGGAATTSATTTARPAASSDPRAEESGTLRQRVMSGITPIQRSFSKIIAEAHRQDFEKRRKPVDAETGQLEEAGGMASDDDDEGSASDDDEEGIRPGGSEADSMEIRQVNSLVRDRGGRSIHHN</sequence>
<evidence type="ECO:0000313" key="10">
    <source>
        <dbReference type="EMBL" id="KAK1461880.1"/>
    </source>
</evidence>
<dbReference type="PANTHER" id="PTHR10783">
    <property type="entry name" value="XENOTROPIC AND POLYTROPIC RETROVIRUS RECEPTOR 1-RELATED"/>
    <property type="match status" value="1"/>
</dbReference>
<keyword evidence="5 7" id="KW-0472">Membrane</keyword>
<dbReference type="Pfam" id="PF03105">
    <property type="entry name" value="SPX"/>
    <property type="match status" value="1"/>
</dbReference>
<feature type="region of interest" description="Disordered" evidence="6">
    <location>
        <begin position="148"/>
        <end position="298"/>
    </location>
</feature>
<evidence type="ECO:0000259" key="8">
    <source>
        <dbReference type="PROSITE" id="PS51380"/>
    </source>
</evidence>
<feature type="compositionally biased region" description="Polar residues" evidence="6">
    <location>
        <begin position="244"/>
        <end position="270"/>
    </location>
</feature>
<feature type="transmembrane region" description="Helical" evidence="7">
    <location>
        <begin position="890"/>
        <end position="910"/>
    </location>
</feature>
<feature type="transmembrane region" description="Helical" evidence="7">
    <location>
        <begin position="664"/>
        <end position="686"/>
    </location>
</feature>
<evidence type="ECO:0000256" key="6">
    <source>
        <dbReference type="SAM" id="MobiDB-lite"/>
    </source>
</evidence>
<feature type="compositionally biased region" description="Polar residues" evidence="6">
    <location>
        <begin position="201"/>
        <end position="210"/>
    </location>
</feature>
<feature type="transmembrane region" description="Helical" evidence="7">
    <location>
        <begin position="698"/>
        <end position="718"/>
    </location>
</feature>
<dbReference type="Proteomes" id="UP001239213">
    <property type="component" value="Unassembled WGS sequence"/>
</dbReference>
<feature type="region of interest" description="Disordered" evidence="6">
    <location>
        <begin position="972"/>
        <end position="1036"/>
    </location>
</feature>
<name>A0AAI9UR73_9PEZI</name>
<keyword evidence="3 7" id="KW-0812">Transmembrane</keyword>
<feature type="transmembrane region" description="Helical" evidence="7">
    <location>
        <begin position="843"/>
        <end position="869"/>
    </location>
</feature>
<dbReference type="PROSITE" id="PS51380">
    <property type="entry name" value="EXS"/>
    <property type="match status" value="1"/>
</dbReference>
<evidence type="ECO:0000256" key="1">
    <source>
        <dbReference type="ARBA" id="ARBA00004141"/>
    </source>
</evidence>
<dbReference type="GO" id="GO:0005794">
    <property type="term" value="C:Golgi apparatus"/>
    <property type="evidence" value="ECO:0007669"/>
    <property type="project" value="TreeGrafter"/>
</dbReference>